<dbReference type="EMBL" id="CP060007">
    <property type="protein sequence ID" value="QNA46585.1"/>
    <property type="molecule type" value="Genomic_DNA"/>
</dbReference>
<evidence type="ECO:0000313" key="1">
    <source>
        <dbReference type="EMBL" id="QNA46585.1"/>
    </source>
</evidence>
<gene>
    <name evidence="1" type="ORF">H4075_10575</name>
</gene>
<proteinExistence type="predicted"/>
<organism evidence="1 2">
    <name type="scientific">Lacibacter sediminis</name>
    <dbReference type="NCBI Taxonomy" id="2760713"/>
    <lineage>
        <taxon>Bacteria</taxon>
        <taxon>Pseudomonadati</taxon>
        <taxon>Bacteroidota</taxon>
        <taxon>Chitinophagia</taxon>
        <taxon>Chitinophagales</taxon>
        <taxon>Chitinophagaceae</taxon>
        <taxon>Lacibacter</taxon>
    </lineage>
</organism>
<evidence type="ECO:0000313" key="2">
    <source>
        <dbReference type="Proteomes" id="UP000515344"/>
    </source>
</evidence>
<keyword evidence="2" id="KW-1185">Reference proteome</keyword>
<protein>
    <submittedName>
        <fullName evidence="1">DUF4397 domain-containing protein</fullName>
    </submittedName>
</protein>
<dbReference type="RefSeq" id="WP_182806477.1">
    <property type="nucleotide sequence ID" value="NZ_CP060007.1"/>
</dbReference>
<name>A0A7G5XM82_9BACT</name>
<dbReference type="AlphaFoldDB" id="A0A7G5XM82"/>
<dbReference type="Proteomes" id="UP000515344">
    <property type="component" value="Chromosome"/>
</dbReference>
<dbReference type="KEGG" id="lacs:H4075_10575"/>
<reference evidence="2" key="1">
    <citation type="submission" date="2020-08" db="EMBL/GenBank/DDBJ databases">
        <title>Lacibacter sp. S13-6-6 genome sequencing.</title>
        <authorList>
            <person name="Jin L."/>
        </authorList>
    </citation>
    <scope>NUCLEOTIDE SEQUENCE [LARGE SCALE GENOMIC DNA]</scope>
    <source>
        <strain evidence="2">S13-6-6</strain>
    </source>
</reference>
<accession>A0A7G5XM82</accession>
<sequence length="262" mass="29039">MKKIIIILSVAFLQFSCEKKSDYNASYEAQDPYMHSFVKIINVYPFAQPAFSGQTSAAFRFTYNKTLLSAVPTAVGATFPSGQDYYAVNRIMTERNLDVSLALGTPPATTRDSFLYRYEPIVFKLQKYYSLFICDSIKKADRVLVVEDDIKYPAADANYRVRFVNTIPNPPNATPAIDVYANTTDSLIFSGIKFKQATPFIELSRLGSATTNTFRIKWTGTSTVVGTISLTLANKMSATLIAKGFVGATGLRAPALISYRNK</sequence>